<protein>
    <recommendedName>
        <fullName evidence="8">Rhodopsin domain-containing protein</fullName>
    </recommendedName>
</protein>
<dbReference type="EMBL" id="JARKIE010000124">
    <property type="protein sequence ID" value="KAJ7680055.1"/>
    <property type="molecule type" value="Genomic_DNA"/>
</dbReference>
<organism evidence="9 10">
    <name type="scientific">Mycena rosella</name>
    <name type="common">Pink bonnet</name>
    <name type="synonym">Agaricus rosellus</name>
    <dbReference type="NCBI Taxonomy" id="1033263"/>
    <lineage>
        <taxon>Eukaryota</taxon>
        <taxon>Fungi</taxon>
        <taxon>Dikarya</taxon>
        <taxon>Basidiomycota</taxon>
        <taxon>Agaricomycotina</taxon>
        <taxon>Agaricomycetes</taxon>
        <taxon>Agaricomycetidae</taxon>
        <taxon>Agaricales</taxon>
        <taxon>Marasmiineae</taxon>
        <taxon>Mycenaceae</taxon>
        <taxon>Mycena</taxon>
    </lineage>
</organism>
<evidence type="ECO:0000256" key="2">
    <source>
        <dbReference type="ARBA" id="ARBA00022692"/>
    </source>
</evidence>
<feature type="transmembrane region" description="Helical" evidence="7">
    <location>
        <begin position="43"/>
        <end position="64"/>
    </location>
</feature>
<evidence type="ECO:0000313" key="9">
    <source>
        <dbReference type="EMBL" id="KAJ7680055.1"/>
    </source>
</evidence>
<feature type="transmembrane region" description="Helical" evidence="7">
    <location>
        <begin position="13"/>
        <end position="31"/>
    </location>
</feature>
<comment type="caution">
    <text evidence="9">The sequence shown here is derived from an EMBL/GenBank/DDBJ whole genome shotgun (WGS) entry which is preliminary data.</text>
</comment>
<evidence type="ECO:0000313" key="10">
    <source>
        <dbReference type="Proteomes" id="UP001221757"/>
    </source>
</evidence>
<dbReference type="PANTHER" id="PTHR33048">
    <property type="entry name" value="PTH11-LIKE INTEGRAL MEMBRANE PROTEIN (AFU_ORTHOLOGUE AFUA_5G11245)"/>
    <property type="match status" value="1"/>
</dbReference>
<feature type="domain" description="Rhodopsin" evidence="8">
    <location>
        <begin position="29"/>
        <end position="239"/>
    </location>
</feature>
<name>A0AAD7D5S5_MYCRO</name>
<dbReference type="InterPro" id="IPR052337">
    <property type="entry name" value="SAT4-like"/>
</dbReference>
<feature type="transmembrane region" description="Helical" evidence="7">
    <location>
        <begin position="76"/>
        <end position="100"/>
    </location>
</feature>
<keyword evidence="2 7" id="KW-0812">Transmembrane</keyword>
<keyword evidence="3 7" id="KW-1133">Transmembrane helix</keyword>
<evidence type="ECO:0000256" key="7">
    <source>
        <dbReference type="SAM" id="Phobius"/>
    </source>
</evidence>
<accession>A0AAD7D5S5</accession>
<feature type="transmembrane region" description="Helical" evidence="7">
    <location>
        <begin position="112"/>
        <end position="132"/>
    </location>
</feature>
<evidence type="ECO:0000256" key="1">
    <source>
        <dbReference type="ARBA" id="ARBA00004141"/>
    </source>
</evidence>
<comment type="subcellular location">
    <subcellularLocation>
        <location evidence="1">Membrane</location>
        <topology evidence="1">Multi-pass membrane protein</topology>
    </subcellularLocation>
</comment>
<proteinExistence type="inferred from homology"/>
<dbReference type="InterPro" id="IPR049326">
    <property type="entry name" value="Rhodopsin_dom_fungi"/>
</dbReference>
<feature type="region of interest" description="Disordered" evidence="6">
    <location>
        <begin position="327"/>
        <end position="346"/>
    </location>
</feature>
<dbReference type="Pfam" id="PF20684">
    <property type="entry name" value="Fung_rhodopsin"/>
    <property type="match status" value="1"/>
</dbReference>
<comment type="similarity">
    <text evidence="5">Belongs to the SAT4 family.</text>
</comment>
<sequence>MINPNDPLVQLKITCVTCSIFALGTTMYRLYKRRGRFWADDAWALFAFLALIIQVVSVFLHLPIPNSLSKTARVAAYYLMATSFYAIIWASRLSILFSIVRIDPSQQRRTRLFWVAVAFVAVTLFLFAQLLWVCEPEPSWKDAPNPQCHLPLQVAICQLVTDVIADGILLFAPVPLFQNLADKVLRRKLTLIFSTCVVTTIVSLVHAVFILRNGGIKVVISALVEDCISLIVANIPVVVTAIVQLTGEEDEVGTFDTKSLRFNSMPWFSGANSTSRGVTTRGTGPITTVGLHTMGEDDAKKHVTSISWKVDRDDLGKGALVHKLSAINSPQSSSHASTVDRSPSSV</sequence>
<reference evidence="9" key="1">
    <citation type="submission" date="2023-03" db="EMBL/GenBank/DDBJ databases">
        <title>Massive genome expansion in bonnet fungi (Mycena s.s.) driven by repeated elements and novel gene families across ecological guilds.</title>
        <authorList>
            <consortium name="Lawrence Berkeley National Laboratory"/>
            <person name="Harder C.B."/>
            <person name="Miyauchi S."/>
            <person name="Viragh M."/>
            <person name="Kuo A."/>
            <person name="Thoen E."/>
            <person name="Andreopoulos B."/>
            <person name="Lu D."/>
            <person name="Skrede I."/>
            <person name="Drula E."/>
            <person name="Henrissat B."/>
            <person name="Morin E."/>
            <person name="Kohler A."/>
            <person name="Barry K."/>
            <person name="LaButti K."/>
            <person name="Morin E."/>
            <person name="Salamov A."/>
            <person name="Lipzen A."/>
            <person name="Mereny Z."/>
            <person name="Hegedus B."/>
            <person name="Baldrian P."/>
            <person name="Stursova M."/>
            <person name="Weitz H."/>
            <person name="Taylor A."/>
            <person name="Grigoriev I.V."/>
            <person name="Nagy L.G."/>
            <person name="Martin F."/>
            <person name="Kauserud H."/>
        </authorList>
    </citation>
    <scope>NUCLEOTIDE SEQUENCE</scope>
    <source>
        <strain evidence="9">CBHHK067</strain>
    </source>
</reference>
<dbReference type="AlphaFoldDB" id="A0AAD7D5S5"/>
<evidence type="ECO:0000256" key="5">
    <source>
        <dbReference type="ARBA" id="ARBA00038359"/>
    </source>
</evidence>
<feature type="transmembrane region" description="Helical" evidence="7">
    <location>
        <begin position="189"/>
        <end position="211"/>
    </location>
</feature>
<evidence type="ECO:0000256" key="6">
    <source>
        <dbReference type="SAM" id="MobiDB-lite"/>
    </source>
</evidence>
<keyword evidence="10" id="KW-1185">Reference proteome</keyword>
<evidence type="ECO:0000259" key="8">
    <source>
        <dbReference type="Pfam" id="PF20684"/>
    </source>
</evidence>
<dbReference type="Proteomes" id="UP001221757">
    <property type="component" value="Unassembled WGS sequence"/>
</dbReference>
<evidence type="ECO:0000256" key="4">
    <source>
        <dbReference type="ARBA" id="ARBA00023136"/>
    </source>
</evidence>
<dbReference type="GO" id="GO:0016020">
    <property type="term" value="C:membrane"/>
    <property type="evidence" value="ECO:0007669"/>
    <property type="project" value="UniProtKB-SubCell"/>
</dbReference>
<evidence type="ECO:0000256" key="3">
    <source>
        <dbReference type="ARBA" id="ARBA00022989"/>
    </source>
</evidence>
<gene>
    <name evidence="9" type="ORF">B0H17DRAFT_1015218</name>
</gene>
<keyword evidence="4 7" id="KW-0472">Membrane</keyword>
<dbReference type="PANTHER" id="PTHR33048:SF19">
    <property type="entry name" value="MEMBRANE PROTEIN PTH11-LIKE, PUTATIVE (AFU_ORTHOLOGUE AFUA_1G14080)-RELATED"/>
    <property type="match status" value="1"/>
</dbReference>
<feature type="transmembrane region" description="Helical" evidence="7">
    <location>
        <begin position="152"/>
        <end position="177"/>
    </location>
</feature>